<proteinExistence type="predicted"/>
<feature type="transmembrane region" description="Helical" evidence="6">
    <location>
        <begin position="57"/>
        <end position="76"/>
    </location>
</feature>
<dbReference type="RefSeq" id="WP_059151565.1">
    <property type="nucleotide sequence ID" value="NZ_KQ130454.1"/>
</dbReference>
<gene>
    <name evidence="7" type="ORF">V474_17225</name>
</gene>
<feature type="transmembrane region" description="Helical" evidence="6">
    <location>
        <begin position="115"/>
        <end position="148"/>
    </location>
</feature>
<accession>A0A0J7XUR7</accession>
<sequence length="230" mass="23823">MATSERPHGTFEDALALLVGGLLIALGLAILNAAGLVTGGMAGVALLVGHYLPRDLQFPPGLLFALLNLPFLVLAFRAMGSLFTLRTVAGSAAIASLSIAVGHTLELQVRDPALAAIGAGCLLGMGTLAFVRHGTGVGGIGVVTVWLSRKRGWNIGRTQLSIDIVILAAAAAMMPLVSVAWSTLSAGSMGLVTGLWLRPGRYAGFSPYTVDRGRLKEALKRSRRGPEDAS</sequence>
<evidence type="ECO:0000256" key="1">
    <source>
        <dbReference type="ARBA" id="ARBA00004651"/>
    </source>
</evidence>
<dbReference type="OrthoDB" id="3296441at2"/>
<reference evidence="7 8" key="1">
    <citation type="journal article" date="2015" name="G3 (Bethesda)">
        <title>Insights into Ongoing Evolution of the Hexachlorocyclohexane Catabolic Pathway from Comparative Genomics of Ten Sphingomonadaceae Strains.</title>
        <authorList>
            <person name="Pearce S.L."/>
            <person name="Oakeshott J.G."/>
            <person name="Pandey G."/>
        </authorList>
    </citation>
    <scope>NUCLEOTIDE SEQUENCE [LARGE SCALE GENOMIC DNA]</scope>
    <source>
        <strain evidence="7 8">LL02</strain>
    </source>
</reference>
<evidence type="ECO:0000256" key="2">
    <source>
        <dbReference type="ARBA" id="ARBA00022475"/>
    </source>
</evidence>
<keyword evidence="2" id="KW-1003">Cell membrane</keyword>
<dbReference type="InterPro" id="IPR051461">
    <property type="entry name" value="UPF0750_membrane"/>
</dbReference>
<dbReference type="GO" id="GO:0005886">
    <property type="term" value="C:plasma membrane"/>
    <property type="evidence" value="ECO:0007669"/>
    <property type="project" value="UniProtKB-SubCell"/>
</dbReference>
<dbReference type="Pfam" id="PF02588">
    <property type="entry name" value="YitT_membrane"/>
    <property type="match status" value="1"/>
</dbReference>
<keyword evidence="4 6" id="KW-1133">Transmembrane helix</keyword>
<protein>
    <submittedName>
        <fullName evidence="7">Membrane protein</fullName>
    </submittedName>
</protein>
<name>A0A0J7XUR7_9SPHN</name>
<comment type="subcellular location">
    <subcellularLocation>
        <location evidence="1">Cell membrane</location>
        <topology evidence="1">Multi-pass membrane protein</topology>
    </subcellularLocation>
</comment>
<dbReference type="Proteomes" id="UP000052268">
    <property type="component" value="Unassembled WGS sequence"/>
</dbReference>
<dbReference type="PATRIC" id="fig|1114963.3.peg.2276"/>
<dbReference type="PANTHER" id="PTHR33545">
    <property type="entry name" value="UPF0750 MEMBRANE PROTEIN YITT-RELATED"/>
    <property type="match status" value="1"/>
</dbReference>
<evidence type="ECO:0000256" key="5">
    <source>
        <dbReference type="ARBA" id="ARBA00023136"/>
    </source>
</evidence>
<comment type="caution">
    <text evidence="7">The sequence shown here is derived from an EMBL/GenBank/DDBJ whole genome shotgun (WGS) entry which is preliminary data.</text>
</comment>
<evidence type="ECO:0000256" key="3">
    <source>
        <dbReference type="ARBA" id="ARBA00022692"/>
    </source>
</evidence>
<evidence type="ECO:0000256" key="4">
    <source>
        <dbReference type="ARBA" id="ARBA00022989"/>
    </source>
</evidence>
<keyword evidence="8" id="KW-1185">Reference proteome</keyword>
<dbReference type="AlphaFoldDB" id="A0A0J7XUR7"/>
<feature type="transmembrane region" description="Helical" evidence="6">
    <location>
        <begin position="160"/>
        <end position="181"/>
    </location>
</feature>
<dbReference type="PANTHER" id="PTHR33545:SF5">
    <property type="entry name" value="UPF0750 MEMBRANE PROTEIN YITT"/>
    <property type="match status" value="1"/>
</dbReference>
<organism evidence="7 8">
    <name type="scientific">Novosphingobium barchaimii LL02</name>
    <dbReference type="NCBI Taxonomy" id="1114963"/>
    <lineage>
        <taxon>Bacteria</taxon>
        <taxon>Pseudomonadati</taxon>
        <taxon>Pseudomonadota</taxon>
        <taxon>Alphaproteobacteria</taxon>
        <taxon>Sphingomonadales</taxon>
        <taxon>Sphingomonadaceae</taxon>
        <taxon>Novosphingobium</taxon>
    </lineage>
</organism>
<dbReference type="InterPro" id="IPR003740">
    <property type="entry name" value="YitT"/>
</dbReference>
<dbReference type="EMBL" id="JACU01000005">
    <property type="protein sequence ID" value="KMS54813.1"/>
    <property type="molecule type" value="Genomic_DNA"/>
</dbReference>
<feature type="transmembrane region" description="Helical" evidence="6">
    <location>
        <begin position="83"/>
        <end position="103"/>
    </location>
</feature>
<feature type="transmembrane region" description="Helical" evidence="6">
    <location>
        <begin position="14"/>
        <end position="37"/>
    </location>
</feature>
<keyword evidence="5 6" id="KW-0472">Membrane</keyword>
<keyword evidence="3 6" id="KW-0812">Transmembrane</keyword>
<evidence type="ECO:0000313" key="8">
    <source>
        <dbReference type="Proteomes" id="UP000052268"/>
    </source>
</evidence>
<evidence type="ECO:0000256" key="6">
    <source>
        <dbReference type="SAM" id="Phobius"/>
    </source>
</evidence>
<evidence type="ECO:0000313" key="7">
    <source>
        <dbReference type="EMBL" id="KMS54813.1"/>
    </source>
</evidence>